<keyword evidence="1" id="KW-0812">Transmembrane</keyword>
<evidence type="ECO:0000313" key="3">
    <source>
        <dbReference type="EMBL" id="KKQ11776.1"/>
    </source>
</evidence>
<name>A0A0G0I6S5_9BACT</name>
<feature type="transmembrane region" description="Helical" evidence="1">
    <location>
        <begin position="52"/>
        <end position="68"/>
    </location>
</feature>
<feature type="domain" description="Prepilin type IV endopeptidase peptidase" evidence="2">
    <location>
        <begin position="6"/>
        <end position="89"/>
    </location>
</feature>
<protein>
    <recommendedName>
        <fullName evidence="2">Prepilin type IV endopeptidase peptidase domain-containing protein</fullName>
    </recommendedName>
</protein>
<dbReference type="Gene3D" id="1.20.120.1220">
    <property type="match status" value="1"/>
</dbReference>
<accession>A0A0G0I6S5</accession>
<feature type="transmembrane region" description="Helical" evidence="1">
    <location>
        <begin position="105"/>
        <end position="125"/>
    </location>
</feature>
<reference evidence="3 4" key="1">
    <citation type="journal article" date="2015" name="Nature">
        <title>rRNA introns, odd ribosomes, and small enigmatic genomes across a large radiation of phyla.</title>
        <authorList>
            <person name="Brown C.T."/>
            <person name="Hug L.A."/>
            <person name="Thomas B.C."/>
            <person name="Sharon I."/>
            <person name="Castelle C.J."/>
            <person name="Singh A."/>
            <person name="Wilkins M.J."/>
            <person name="Williams K.H."/>
            <person name="Banfield J.F."/>
        </authorList>
    </citation>
    <scope>NUCLEOTIDE SEQUENCE [LARGE SCALE GENOMIC DNA]</scope>
</reference>
<feature type="transmembrane region" description="Helical" evidence="1">
    <location>
        <begin position="12"/>
        <end position="45"/>
    </location>
</feature>
<keyword evidence="1" id="KW-0472">Membrane</keyword>
<comment type="caution">
    <text evidence="3">The sequence shown here is derived from an EMBL/GenBank/DDBJ whole genome shotgun (WGS) entry which is preliminary data.</text>
</comment>
<dbReference type="Pfam" id="PF01478">
    <property type="entry name" value="Peptidase_A24"/>
    <property type="match status" value="1"/>
</dbReference>
<sequence length="134" mass="15446">MISKEFGIPKDLTHIFLALCLLIFLFTFDITKIYFPIAIGIFLILLNIFKKSFGLGDILIILGLGVLINKEQFIVFFWLSIIIALLYSLILILRKKINIKNAKVPMVPFLSIAFVISIIYGEFLWNHILKLLQM</sequence>
<dbReference type="GO" id="GO:0004190">
    <property type="term" value="F:aspartic-type endopeptidase activity"/>
    <property type="evidence" value="ECO:0007669"/>
    <property type="project" value="InterPro"/>
</dbReference>
<proteinExistence type="predicted"/>
<dbReference type="Proteomes" id="UP000034075">
    <property type="component" value="Unassembled WGS sequence"/>
</dbReference>
<dbReference type="AlphaFoldDB" id="A0A0G0I6S5"/>
<evidence type="ECO:0000313" key="4">
    <source>
        <dbReference type="Proteomes" id="UP000034075"/>
    </source>
</evidence>
<gene>
    <name evidence="3" type="ORF">US24_C0015G0015</name>
</gene>
<dbReference type="InterPro" id="IPR000045">
    <property type="entry name" value="Prepilin_IV_endopep_pep"/>
</dbReference>
<dbReference type="GO" id="GO:0016020">
    <property type="term" value="C:membrane"/>
    <property type="evidence" value="ECO:0007669"/>
    <property type="project" value="InterPro"/>
</dbReference>
<evidence type="ECO:0000256" key="1">
    <source>
        <dbReference type="SAM" id="Phobius"/>
    </source>
</evidence>
<evidence type="ECO:0000259" key="2">
    <source>
        <dbReference type="Pfam" id="PF01478"/>
    </source>
</evidence>
<keyword evidence="1" id="KW-1133">Transmembrane helix</keyword>
<organism evidence="3 4">
    <name type="scientific">candidate division WS6 bacterium GW2011_GWC2_36_7</name>
    <dbReference type="NCBI Taxonomy" id="1619091"/>
    <lineage>
        <taxon>Bacteria</taxon>
        <taxon>Candidatus Dojkabacteria</taxon>
    </lineage>
</organism>
<dbReference type="EMBL" id="LBSF01000015">
    <property type="protein sequence ID" value="KKQ11776.1"/>
    <property type="molecule type" value="Genomic_DNA"/>
</dbReference>
<feature type="transmembrane region" description="Helical" evidence="1">
    <location>
        <begin position="74"/>
        <end position="93"/>
    </location>
</feature>